<organism evidence="2 3">
    <name type="scientific">Niallia circulans</name>
    <name type="common">Bacillus circulans</name>
    <dbReference type="NCBI Taxonomy" id="1397"/>
    <lineage>
        <taxon>Bacteria</taxon>
        <taxon>Bacillati</taxon>
        <taxon>Bacillota</taxon>
        <taxon>Bacilli</taxon>
        <taxon>Bacillales</taxon>
        <taxon>Bacillaceae</taxon>
        <taxon>Niallia</taxon>
    </lineage>
</organism>
<dbReference type="EMBL" id="LDPH01000008">
    <property type="protein sequence ID" value="KLV26508.1"/>
    <property type="molecule type" value="Genomic_DNA"/>
</dbReference>
<dbReference type="Proteomes" id="UP000036045">
    <property type="component" value="Unassembled WGS sequence"/>
</dbReference>
<keyword evidence="1" id="KW-0472">Membrane</keyword>
<evidence type="ECO:0000313" key="3">
    <source>
        <dbReference type="Proteomes" id="UP000036045"/>
    </source>
</evidence>
<dbReference type="PATRIC" id="fig|1397.4.peg.5390"/>
<sequence length="221" mass="25507">MYLIIASSIYFLLCTSVFILQKKKSSILFLKLTFIYIITFVSFKTESITIPIGIILGIIFLFLVKKDKKIVLFSLIFGILTNTLLHFFIPPISIDHLAESTEVYEVVKKFNEVEYVKTFLEKEEIQLDIKKFVDSDLDIPYFMLVSYILIDNGVTVNGREELMSTPHERHLSGTKITTKDKAEEIYLNYNGIDYIGLFEYSKKEPYLKVVVRGSVKKGLVD</sequence>
<feature type="transmembrane region" description="Helical" evidence="1">
    <location>
        <begin position="35"/>
        <end position="63"/>
    </location>
</feature>
<feature type="transmembrane region" description="Helical" evidence="1">
    <location>
        <begin position="70"/>
        <end position="89"/>
    </location>
</feature>
<name>A0A0J1IKS2_NIACI</name>
<keyword evidence="1" id="KW-0812">Transmembrane</keyword>
<protein>
    <submittedName>
        <fullName evidence="2">Uncharacterized protein</fullName>
    </submittedName>
</protein>
<accession>A0A0J1IKS2</accession>
<comment type="caution">
    <text evidence="2">The sequence shown here is derived from an EMBL/GenBank/DDBJ whole genome shotgun (WGS) entry which is preliminary data.</text>
</comment>
<evidence type="ECO:0000313" key="2">
    <source>
        <dbReference type="EMBL" id="KLV26508.1"/>
    </source>
</evidence>
<evidence type="ECO:0000256" key="1">
    <source>
        <dbReference type="SAM" id="Phobius"/>
    </source>
</evidence>
<gene>
    <name evidence="2" type="ORF">ABW02_10395</name>
</gene>
<dbReference type="AlphaFoldDB" id="A0A0J1IKS2"/>
<reference evidence="2 3" key="1">
    <citation type="submission" date="2015-05" db="EMBL/GenBank/DDBJ databases">
        <title>Whole genome sequence and identification of bacterial endophytes from Costus igneus.</title>
        <authorList>
            <person name="Lee Y.P."/>
            <person name="Gan H.M."/>
            <person name="Eng W."/>
            <person name="Wheatley M.S."/>
            <person name="Caraballo A."/>
            <person name="Polter S."/>
            <person name="Savka M.A."/>
            <person name="Hudson A.O."/>
        </authorList>
    </citation>
    <scope>NUCLEOTIDE SEQUENCE [LARGE SCALE GENOMIC DNA]</scope>
    <source>
        <strain evidence="2 3">RIT379</strain>
    </source>
</reference>
<keyword evidence="1" id="KW-1133">Transmembrane helix</keyword>
<proteinExistence type="predicted"/>
<keyword evidence="3" id="KW-1185">Reference proteome</keyword>